<evidence type="ECO:0000256" key="2">
    <source>
        <dbReference type="ARBA" id="ARBA00022525"/>
    </source>
</evidence>
<feature type="domain" description="DUF11" evidence="4">
    <location>
        <begin position="760"/>
        <end position="876"/>
    </location>
</feature>
<evidence type="ECO:0000256" key="1">
    <source>
        <dbReference type="ARBA" id="ARBA00004613"/>
    </source>
</evidence>
<evidence type="ECO:0000259" key="5">
    <source>
        <dbReference type="Pfam" id="PF17210"/>
    </source>
</evidence>
<evidence type="ECO:0000313" key="7">
    <source>
        <dbReference type="Proteomes" id="UP000251993"/>
    </source>
</evidence>
<dbReference type="NCBIfam" id="TIGR01451">
    <property type="entry name" value="B_ant_repeat"/>
    <property type="match status" value="1"/>
</dbReference>
<dbReference type="InterPro" id="IPR013783">
    <property type="entry name" value="Ig-like_fold"/>
</dbReference>
<dbReference type="RefSeq" id="WP_114068743.1">
    <property type="nucleotide sequence ID" value="NZ_CP030850.1"/>
</dbReference>
<accession>A0A344TMV6</accession>
<evidence type="ECO:0000256" key="3">
    <source>
        <dbReference type="ARBA" id="ARBA00022729"/>
    </source>
</evidence>
<dbReference type="SUPFAM" id="SSF117074">
    <property type="entry name" value="Hypothetical protein PA1324"/>
    <property type="match status" value="1"/>
</dbReference>
<dbReference type="InterPro" id="IPR001434">
    <property type="entry name" value="OmcB-like_DUF11"/>
</dbReference>
<evidence type="ECO:0008006" key="8">
    <source>
        <dbReference type="Google" id="ProtNLM"/>
    </source>
</evidence>
<dbReference type="InterPro" id="IPR033764">
    <property type="entry name" value="Sdr_B"/>
</dbReference>
<name>A0A344TMV6_9BACT</name>
<dbReference type="Pfam" id="PF01345">
    <property type="entry name" value="DUF11"/>
    <property type="match status" value="1"/>
</dbReference>
<gene>
    <name evidence="6" type="ORF">DR864_20600</name>
</gene>
<dbReference type="Pfam" id="PF17210">
    <property type="entry name" value="SdrD_B"/>
    <property type="match status" value="1"/>
</dbReference>
<sequence length="981" mass="105453">MGALYEYALSKGVKGLRFVVFHLVQCAFLCCLIGTSVEAQTIQGIVYRDFNADGLKTNTATFNEIGVKGILICAYKKDGSLADSTRTATDGSYTLTNTSSSDTLRVEFKDFPVSDYDGPFNPIGSNTSVQFVSGNSTGINLGINYPNHYCDTDNPQLVTTCFVSVNAATTPLGNLDILVGVPFEVIDTTKVVSHYAFVKDLGSVWGIAYKRETAQIFTAAFTKRHVGFAEQGPGAIFVTTLGNSDTTTTEFFNLGSVAGVDMHTDVPDSITPNARLDSYDIPAYDAVGKVGIGDLDISDDGKTLWLTNLNNRRLYALDIATKDTISYLIPNPCNGQSYRPFATKYYRNKVYIGVVCTREDALDKSDTTGLAATVYAFENGTFTQVLSFPLTYLKGASNADIPTTDARGEKWRPWIPLPYLVPDRDNNFTTYPQAWLTDIEFDVDGSMIIGLRDRFADQMGFNNRFPIANDTNFVTVIGPGEILRAGPCGPNGTWIIENNGSVCGSTASIQQMSMPGIGGGKYYWGDRSQDGSNHEMSSQAGLALLAGSGKLAMTAINPTDVPNAGGIKRLINSNGNKDGNATGEEPNPNGGAILYTDDVFGFGKANGLGDLEILCAPQPIEIGNRIWWDKNKNGIQDANEIGIDGVIVTLCDSNGTALASVQSANGGQYYFSSATVSDGPSYVKYKVGLKTDTKYILKIGDFATQTALLGFRPTTPNSSTENIDSDFEEAGANLTFTFTTGGAGQNDFKADAGFADYPVDLALKKEISSKVAQIGDTLTYTLKVWNEFTNNATGVEVADSIATSIQFINGSFNASRGTASINNNVIKWNIGNIAANGDTVTLTYKIKVMQVGVHFNTAEISKTNEKDKDSTPNNAQEGEDDLDRQCFTVPIKLCFGEKVQASVPAKYTGVEWFKTGTAEPVATGNEVLLSETGTYTFKALNNTCPAEGCCPIIIEPGDNCCPEDLCVPFTIKQTKKAGKTL</sequence>
<dbReference type="Gene3D" id="2.60.40.10">
    <property type="entry name" value="Immunoglobulins"/>
    <property type="match status" value="2"/>
</dbReference>
<dbReference type="GO" id="GO:0005576">
    <property type="term" value="C:extracellular region"/>
    <property type="evidence" value="ECO:0007669"/>
    <property type="project" value="UniProtKB-SubCell"/>
</dbReference>
<feature type="domain" description="SD-repeat containing protein B" evidence="5">
    <location>
        <begin position="621"/>
        <end position="753"/>
    </location>
</feature>
<comment type="subcellular location">
    <subcellularLocation>
        <location evidence="1">Secreted</location>
    </subcellularLocation>
</comment>
<evidence type="ECO:0000259" key="4">
    <source>
        <dbReference type="Pfam" id="PF01345"/>
    </source>
</evidence>
<reference evidence="6 7" key="1">
    <citation type="submission" date="2018-07" db="EMBL/GenBank/DDBJ databases">
        <title>Genome sequencing of Runella.</title>
        <authorList>
            <person name="Baek M.-G."/>
            <person name="Yi H."/>
        </authorList>
    </citation>
    <scope>NUCLEOTIDE SEQUENCE [LARGE SCALE GENOMIC DNA]</scope>
    <source>
        <strain evidence="6 7">HYN0085</strain>
    </source>
</reference>
<keyword evidence="7" id="KW-1185">Reference proteome</keyword>
<dbReference type="KEGG" id="run:DR864_20600"/>
<dbReference type="EMBL" id="CP030850">
    <property type="protein sequence ID" value="AXE19977.1"/>
    <property type="molecule type" value="Genomic_DNA"/>
</dbReference>
<proteinExistence type="predicted"/>
<evidence type="ECO:0000313" key="6">
    <source>
        <dbReference type="EMBL" id="AXE19977.1"/>
    </source>
</evidence>
<dbReference type="Proteomes" id="UP000251993">
    <property type="component" value="Chromosome"/>
</dbReference>
<dbReference type="OrthoDB" id="3169091at2"/>
<organism evidence="6 7">
    <name type="scientific">Runella rosea</name>
    <dbReference type="NCBI Taxonomy" id="2259595"/>
    <lineage>
        <taxon>Bacteria</taxon>
        <taxon>Pseudomonadati</taxon>
        <taxon>Bacteroidota</taxon>
        <taxon>Cytophagia</taxon>
        <taxon>Cytophagales</taxon>
        <taxon>Spirosomataceae</taxon>
        <taxon>Runella</taxon>
    </lineage>
</organism>
<protein>
    <recommendedName>
        <fullName evidence="8">DUF11 domain-containing protein</fullName>
    </recommendedName>
</protein>
<dbReference type="InterPro" id="IPR047589">
    <property type="entry name" value="DUF11_rpt"/>
</dbReference>
<keyword evidence="2" id="KW-0964">Secreted</keyword>
<dbReference type="AlphaFoldDB" id="A0A344TMV6"/>
<dbReference type="Gene3D" id="2.60.40.1170">
    <property type="entry name" value="Mu homology domain, subdomain B"/>
    <property type="match status" value="1"/>
</dbReference>
<keyword evidence="3" id="KW-0732">Signal</keyword>